<gene>
    <name evidence="17" type="ORF">Zmor_013408</name>
</gene>
<comment type="cofactor">
    <cofactor evidence="15">
        <name>Zn(2+)</name>
        <dbReference type="ChEBI" id="CHEBI:29105"/>
    </cofactor>
    <text evidence="15">Binds 1 divalent metal cation per subunit.</text>
</comment>
<dbReference type="GO" id="GO:0004341">
    <property type="term" value="F:gluconolactonase activity"/>
    <property type="evidence" value="ECO:0007669"/>
    <property type="project" value="UniProtKB-EC"/>
</dbReference>
<keyword evidence="10 15" id="KW-0479">Metal-binding</keyword>
<dbReference type="PANTHER" id="PTHR10907">
    <property type="entry name" value="REGUCALCIN"/>
    <property type="match status" value="1"/>
</dbReference>
<keyword evidence="9" id="KW-0963">Cytoplasm</keyword>
<keyword evidence="11" id="KW-0378">Hydrolase</keyword>
<keyword evidence="15" id="KW-0862">Zinc</keyword>
<dbReference type="Gene3D" id="2.120.10.30">
    <property type="entry name" value="TolB, C-terminal domain"/>
    <property type="match status" value="1"/>
</dbReference>
<evidence type="ECO:0000256" key="9">
    <source>
        <dbReference type="ARBA" id="ARBA00022490"/>
    </source>
</evidence>
<evidence type="ECO:0000313" key="18">
    <source>
        <dbReference type="Proteomes" id="UP001168821"/>
    </source>
</evidence>
<feature type="binding site" evidence="15">
    <location>
        <position position="108"/>
    </location>
    <ligand>
        <name>substrate</name>
    </ligand>
</feature>
<evidence type="ECO:0000256" key="15">
    <source>
        <dbReference type="PIRSR" id="PIRSR605511-2"/>
    </source>
</evidence>
<evidence type="ECO:0000256" key="5">
    <source>
        <dbReference type="ARBA" id="ARBA00004496"/>
    </source>
</evidence>
<evidence type="ECO:0000256" key="14">
    <source>
        <dbReference type="PIRSR" id="PIRSR605511-1"/>
    </source>
</evidence>
<comment type="subcellular location">
    <subcellularLocation>
        <location evidence="5">Cytoplasm</location>
    </subcellularLocation>
</comment>
<dbReference type="GO" id="GO:0005737">
    <property type="term" value="C:cytoplasm"/>
    <property type="evidence" value="ECO:0007669"/>
    <property type="project" value="UniProtKB-SubCell"/>
</dbReference>
<evidence type="ECO:0000256" key="10">
    <source>
        <dbReference type="ARBA" id="ARBA00022723"/>
    </source>
</evidence>
<dbReference type="GO" id="GO:0005509">
    <property type="term" value="F:calcium ion binding"/>
    <property type="evidence" value="ECO:0007669"/>
    <property type="project" value="TreeGrafter"/>
</dbReference>
<evidence type="ECO:0000256" key="8">
    <source>
        <dbReference type="ARBA" id="ARBA00016808"/>
    </source>
</evidence>
<comment type="cofactor">
    <cofactor evidence="3">
        <name>Mn(2+)</name>
        <dbReference type="ChEBI" id="CHEBI:29035"/>
    </cofactor>
</comment>
<feature type="binding site" evidence="15">
    <location>
        <position position="210"/>
    </location>
    <ligand>
        <name>a divalent metal cation</name>
        <dbReference type="ChEBI" id="CHEBI:60240"/>
    </ligand>
</feature>
<keyword evidence="18" id="KW-1185">Reference proteome</keyword>
<comment type="cofactor">
    <cofactor evidence="4">
        <name>Mg(2+)</name>
        <dbReference type="ChEBI" id="CHEBI:18420"/>
    </cofactor>
</comment>
<protein>
    <recommendedName>
        <fullName evidence="8">Regucalcin</fullName>
        <ecNumber evidence="7">3.1.1.17</ecNumber>
    </recommendedName>
    <alternativeName>
        <fullName evidence="13">Gluconolactonase</fullName>
    </alternativeName>
</protein>
<dbReference type="EC" id="3.1.1.17" evidence="7"/>
<sequence>MPTVEKVTESCGLGEGPHWDASSQSLFLVDVPRKQILKYTPSTNKLTKVTLEKQASFVIPVDGKKNEFVISQGNELAIISWDGESDNIKIVQNICGVETSTETPKSFNDAKCDSLGKLWAGTLSIAADFAKTQPVGTLYSIDTKKQLKSHVDKIFCSNGLAFNDQTQKMFYIDSLAGSVDQFDFDLASATISNRKPWFTLKKLGIPGFPDGMTIDSDGNLWVAVFGGSRVLKLDGHKSETLLDTVNIQTEQVTSVAFGGPNLDELYVTTGGIEFGEMKPSGPGAGAVYRVTGLGTKGLPAVNFKLNV</sequence>
<dbReference type="Proteomes" id="UP001168821">
    <property type="component" value="Unassembled WGS sequence"/>
</dbReference>
<evidence type="ECO:0000256" key="1">
    <source>
        <dbReference type="ARBA" id="ARBA00001589"/>
    </source>
</evidence>
<evidence type="ECO:0000256" key="4">
    <source>
        <dbReference type="ARBA" id="ARBA00001946"/>
    </source>
</evidence>
<evidence type="ECO:0000256" key="2">
    <source>
        <dbReference type="ARBA" id="ARBA00001913"/>
    </source>
</evidence>
<keyword evidence="12" id="KW-0106">Calcium</keyword>
<dbReference type="InterPro" id="IPR013658">
    <property type="entry name" value="SGL"/>
</dbReference>
<comment type="caution">
    <text evidence="17">The sequence shown here is derived from an EMBL/GenBank/DDBJ whole genome shotgun (WGS) entry which is preliminary data.</text>
</comment>
<evidence type="ECO:0000313" key="17">
    <source>
        <dbReference type="EMBL" id="KAJ3654204.1"/>
    </source>
</evidence>
<dbReference type="EMBL" id="JALNTZ010000004">
    <property type="protein sequence ID" value="KAJ3654204.1"/>
    <property type="molecule type" value="Genomic_DNA"/>
</dbReference>
<comment type="similarity">
    <text evidence="6">Belongs to the SMP-30/CGR1 family.</text>
</comment>
<dbReference type="AlphaFoldDB" id="A0AA38MFJ8"/>
<evidence type="ECO:0000256" key="6">
    <source>
        <dbReference type="ARBA" id="ARBA00008853"/>
    </source>
</evidence>
<feature type="binding site" evidence="15">
    <location>
        <position position="15"/>
    </location>
    <ligand>
        <name>a divalent metal cation</name>
        <dbReference type="ChEBI" id="CHEBI:60240"/>
    </ligand>
</feature>
<dbReference type="InterPro" id="IPR005511">
    <property type="entry name" value="SMP-30"/>
</dbReference>
<dbReference type="InterPro" id="IPR011042">
    <property type="entry name" value="6-blade_b-propeller_TolB-like"/>
</dbReference>
<evidence type="ECO:0000256" key="3">
    <source>
        <dbReference type="ARBA" id="ARBA00001936"/>
    </source>
</evidence>
<accession>A0AA38MFJ8</accession>
<feature type="active site" description="Proton donor/acceptor" evidence="14">
    <location>
        <position position="210"/>
    </location>
</feature>
<dbReference type="GO" id="GO:0019853">
    <property type="term" value="P:L-ascorbic acid biosynthetic process"/>
    <property type="evidence" value="ECO:0007669"/>
    <property type="project" value="TreeGrafter"/>
</dbReference>
<dbReference type="PANTHER" id="PTHR10907:SF66">
    <property type="entry name" value="MIP34848P1-RELATED"/>
    <property type="match status" value="1"/>
</dbReference>
<comment type="cofactor">
    <cofactor evidence="2">
        <name>Ca(2+)</name>
        <dbReference type="ChEBI" id="CHEBI:29108"/>
    </cofactor>
</comment>
<evidence type="ECO:0000256" key="13">
    <source>
        <dbReference type="ARBA" id="ARBA00032464"/>
    </source>
</evidence>
<comment type="catalytic activity">
    <reaction evidence="1">
        <text>D-glucono-1,5-lactone + H2O = D-gluconate + H(+)</text>
        <dbReference type="Rhea" id="RHEA:10440"/>
        <dbReference type="ChEBI" id="CHEBI:15377"/>
        <dbReference type="ChEBI" id="CHEBI:15378"/>
        <dbReference type="ChEBI" id="CHEBI:16217"/>
        <dbReference type="ChEBI" id="CHEBI:18391"/>
        <dbReference type="EC" id="3.1.1.17"/>
    </reaction>
</comment>
<dbReference type="PRINTS" id="PR01790">
    <property type="entry name" value="SMP30FAMILY"/>
</dbReference>
<evidence type="ECO:0000256" key="7">
    <source>
        <dbReference type="ARBA" id="ARBA00013227"/>
    </source>
</evidence>
<feature type="domain" description="SMP-30/Gluconolactonase/LRE-like region" evidence="16">
    <location>
        <begin position="13"/>
        <end position="269"/>
    </location>
</feature>
<proteinExistence type="inferred from homology"/>
<dbReference type="FunFam" id="2.120.10.30:FF:000027">
    <property type="entry name" value="Regucalcin homologue"/>
    <property type="match status" value="1"/>
</dbReference>
<reference evidence="17" key="1">
    <citation type="journal article" date="2023" name="G3 (Bethesda)">
        <title>Whole genome assemblies of Zophobas morio and Tenebrio molitor.</title>
        <authorList>
            <person name="Kaur S."/>
            <person name="Stinson S.A."/>
            <person name="diCenzo G.C."/>
        </authorList>
    </citation>
    <scope>NUCLEOTIDE SEQUENCE</scope>
    <source>
        <strain evidence="17">QUZm001</strain>
    </source>
</reference>
<organism evidence="17 18">
    <name type="scientific">Zophobas morio</name>
    <dbReference type="NCBI Taxonomy" id="2755281"/>
    <lineage>
        <taxon>Eukaryota</taxon>
        <taxon>Metazoa</taxon>
        <taxon>Ecdysozoa</taxon>
        <taxon>Arthropoda</taxon>
        <taxon>Hexapoda</taxon>
        <taxon>Insecta</taxon>
        <taxon>Pterygota</taxon>
        <taxon>Neoptera</taxon>
        <taxon>Endopterygota</taxon>
        <taxon>Coleoptera</taxon>
        <taxon>Polyphaga</taxon>
        <taxon>Cucujiformia</taxon>
        <taxon>Tenebrionidae</taxon>
        <taxon>Zophobas</taxon>
    </lineage>
</organism>
<feature type="binding site" evidence="15">
    <location>
        <position position="158"/>
    </location>
    <ligand>
        <name>a divalent metal cation</name>
        <dbReference type="ChEBI" id="CHEBI:60240"/>
    </ligand>
</feature>
<evidence type="ECO:0000259" key="16">
    <source>
        <dbReference type="Pfam" id="PF08450"/>
    </source>
</evidence>
<evidence type="ECO:0000256" key="12">
    <source>
        <dbReference type="ARBA" id="ARBA00022837"/>
    </source>
</evidence>
<name>A0AA38MFJ8_9CUCU</name>
<evidence type="ECO:0000256" key="11">
    <source>
        <dbReference type="ARBA" id="ARBA00022801"/>
    </source>
</evidence>
<dbReference type="Pfam" id="PF08450">
    <property type="entry name" value="SGL"/>
    <property type="match status" value="1"/>
</dbReference>
<dbReference type="SUPFAM" id="SSF63829">
    <property type="entry name" value="Calcium-dependent phosphotriesterase"/>
    <property type="match status" value="1"/>
</dbReference>